<evidence type="ECO:0000313" key="1">
    <source>
        <dbReference type="EMBL" id="KAH7858780.1"/>
    </source>
</evidence>
<protein>
    <submittedName>
        <fullName evidence="1">Uncharacterized protein</fullName>
    </submittedName>
</protein>
<dbReference type="EMBL" id="CM037153">
    <property type="protein sequence ID" value="KAH7858780.1"/>
    <property type="molecule type" value="Genomic_DNA"/>
</dbReference>
<proteinExistence type="predicted"/>
<keyword evidence="2" id="KW-1185">Reference proteome</keyword>
<name>A0ACB7YYZ6_9ERIC</name>
<dbReference type="Proteomes" id="UP000828048">
    <property type="component" value="Chromosome 3"/>
</dbReference>
<organism evidence="1 2">
    <name type="scientific">Vaccinium darrowii</name>
    <dbReference type="NCBI Taxonomy" id="229202"/>
    <lineage>
        <taxon>Eukaryota</taxon>
        <taxon>Viridiplantae</taxon>
        <taxon>Streptophyta</taxon>
        <taxon>Embryophyta</taxon>
        <taxon>Tracheophyta</taxon>
        <taxon>Spermatophyta</taxon>
        <taxon>Magnoliopsida</taxon>
        <taxon>eudicotyledons</taxon>
        <taxon>Gunneridae</taxon>
        <taxon>Pentapetalae</taxon>
        <taxon>asterids</taxon>
        <taxon>Ericales</taxon>
        <taxon>Ericaceae</taxon>
        <taxon>Vaccinioideae</taxon>
        <taxon>Vaccinieae</taxon>
        <taxon>Vaccinium</taxon>
    </lineage>
</organism>
<gene>
    <name evidence="1" type="ORF">Vadar_027932</name>
</gene>
<evidence type="ECO:0000313" key="2">
    <source>
        <dbReference type="Proteomes" id="UP000828048"/>
    </source>
</evidence>
<accession>A0ACB7YYZ6</accession>
<comment type="caution">
    <text evidence="1">The sequence shown here is derived from an EMBL/GenBank/DDBJ whole genome shotgun (WGS) entry which is preliminary data.</text>
</comment>
<reference evidence="1 2" key="1">
    <citation type="journal article" date="2021" name="Hortic Res">
        <title>High-quality reference genome and annotation aids understanding of berry development for evergreen blueberry (Vaccinium darrowii).</title>
        <authorList>
            <person name="Yu J."/>
            <person name="Hulse-Kemp A.M."/>
            <person name="Babiker E."/>
            <person name="Staton M."/>
        </authorList>
    </citation>
    <scope>NUCLEOTIDE SEQUENCE [LARGE SCALE GENOMIC DNA]</scope>
    <source>
        <strain evidence="2">cv. NJ 8807/NJ 8810</strain>
        <tissue evidence="1">Young leaf</tissue>
    </source>
</reference>
<sequence>MLFTFIIAQTFLAMLCGLKFGLFIFFSFWMLLMSIVIKFFLPETKGIPIEEMAGAWTTHWFWKRFVTKNDNTNIPNGARDGEAILYLLSHLRYKRVGLAYLY</sequence>